<dbReference type="EMBL" id="NVUU01000036">
    <property type="protein sequence ID" value="PCI94558.1"/>
    <property type="molecule type" value="Genomic_DNA"/>
</dbReference>
<gene>
    <name evidence="1" type="ORF">COB11_03640</name>
</gene>
<accession>A0A2A4YI96</accession>
<proteinExistence type="predicted"/>
<name>A0A2A4YI96_UNCAE</name>
<sequence>MKVIQTNTAILQQNSSPALTRQEISRSKNIPKSGLARVKDRISNINTRAFILIKSIPVKIVFEAEYMVYSMIEKEVQACAKLASRAFKIDKPIDEFSRIKHVLFLEDSDIKGLTIKQIVSNEGMTMEEYKEECLFRAKSDKKEDFRNAHRYLKIMNDIEDAGEKAYMQSEGYVSADERLEALLMS</sequence>
<dbReference type="AlphaFoldDB" id="A0A2A4YI96"/>
<evidence type="ECO:0000313" key="2">
    <source>
        <dbReference type="Proteomes" id="UP000217838"/>
    </source>
</evidence>
<dbReference type="Proteomes" id="UP000217838">
    <property type="component" value="Unassembled WGS sequence"/>
</dbReference>
<protein>
    <submittedName>
        <fullName evidence="1">Uncharacterized protein</fullName>
    </submittedName>
</protein>
<reference evidence="2" key="1">
    <citation type="submission" date="2017-08" db="EMBL/GenBank/DDBJ databases">
        <title>A dynamic microbial community with high functional redundancy inhabits the cold, oxic subseafloor aquifer.</title>
        <authorList>
            <person name="Tully B.J."/>
            <person name="Wheat C.G."/>
            <person name="Glazer B.T."/>
            <person name="Huber J.A."/>
        </authorList>
    </citation>
    <scope>NUCLEOTIDE SEQUENCE [LARGE SCALE GENOMIC DNA]</scope>
</reference>
<evidence type="ECO:0000313" key="1">
    <source>
        <dbReference type="EMBL" id="PCI94558.1"/>
    </source>
</evidence>
<organism evidence="1 2">
    <name type="scientific">Aerophobetes bacterium</name>
    <dbReference type="NCBI Taxonomy" id="2030807"/>
    <lineage>
        <taxon>Bacteria</taxon>
        <taxon>Candidatus Aerophobota</taxon>
    </lineage>
</organism>
<comment type="caution">
    <text evidence="1">The sequence shown here is derived from an EMBL/GenBank/DDBJ whole genome shotgun (WGS) entry which is preliminary data.</text>
</comment>